<reference evidence="1" key="2">
    <citation type="submission" date="2021-10" db="EMBL/GenBank/DDBJ databases">
        <title>Phylogenomics reveals ancestral predisposition of the termite-cultivated fungus Termitomyces towards a domesticated lifestyle.</title>
        <authorList>
            <person name="Auxier B."/>
            <person name="Grum-Grzhimaylo A."/>
            <person name="Cardenas M.E."/>
            <person name="Lodge J.D."/>
            <person name="Laessoe T."/>
            <person name="Pedersen O."/>
            <person name="Smith M.E."/>
            <person name="Kuyper T.W."/>
            <person name="Franco-Molano E.A."/>
            <person name="Baroni T.J."/>
            <person name="Aanen D.K."/>
        </authorList>
    </citation>
    <scope>NUCLEOTIDE SEQUENCE</scope>
    <source>
        <strain evidence="1">AP01</strain>
        <tissue evidence="1">Mycelium</tissue>
    </source>
</reference>
<dbReference type="Proteomes" id="UP000775547">
    <property type="component" value="Unassembled WGS sequence"/>
</dbReference>
<reference evidence="1" key="1">
    <citation type="submission" date="2020-07" db="EMBL/GenBank/DDBJ databases">
        <authorList>
            <person name="Nieuwenhuis M."/>
            <person name="Van De Peppel L.J.J."/>
        </authorList>
    </citation>
    <scope>NUCLEOTIDE SEQUENCE</scope>
    <source>
        <strain evidence="1">AP01</strain>
        <tissue evidence="1">Mycelium</tissue>
    </source>
</reference>
<accession>A0A9P7K9R4</accession>
<protein>
    <submittedName>
        <fullName evidence="1">Uncharacterized protein</fullName>
    </submittedName>
</protein>
<evidence type="ECO:0000313" key="2">
    <source>
        <dbReference type="Proteomes" id="UP000775547"/>
    </source>
</evidence>
<dbReference type="InterPro" id="IPR032675">
    <property type="entry name" value="LRR_dom_sf"/>
</dbReference>
<dbReference type="EMBL" id="JABCKV010001167">
    <property type="protein sequence ID" value="KAG5640126.1"/>
    <property type="molecule type" value="Genomic_DNA"/>
</dbReference>
<gene>
    <name evidence="1" type="ORF">DXG03_001028</name>
</gene>
<comment type="caution">
    <text evidence="1">The sequence shown here is derived from an EMBL/GenBank/DDBJ whole genome shotgun (WGS) entry which is preliminary data.</text>
</comment>
<organism evidence="1 2">
    <name type="scientific">Asterophora parasitica</name>
    <dbReference type="NCBI Taxonomy" id="117018"/>
    <lineage>
        <taxon>Eukaryota</taxon>
        <taxon>Fungi</taxon>
        <taxon>Dikarya</taxon>
        <taxon>Basidiomycota</taxon>
        <taxon>Agaricomycotina</taxon>
        <taxon>Agaricomycetes</taxon>
        <taxon>Agaricomycetidae</taxon>
        <taxon>Agaricales</taxon>
        <taxon>Tricholomatineae</taxon>
        <taxon>Lyophyllaceae</taxon>
        <taxon>Asterophora</taxon>
    </lineage>
</organism>
<dbReference type="AlphaFoldDB" id="A0A9P7K9R4"/>
<proteinExistence type="predicted"/>
<dbReference type="OrthoDB" id="2994853at2759"/>
<name>A0A9P7K9R4_9AGAR</name>
<evidence type="ECO:0000313" key="1">
    <source>
        <dbReference type="EMBL" id="KAG5640126.1"/>
    </source>
</evidence>
<keyword evidence="2" id="KW-1185">Reference proteome</keyword>
<sequence length="566" mass="64504">MPRKRERNTGEKDCMIDVVLEKGAEAAFSGIRLLIVFRETEDLKEVSFQENLNDAGRWYMSANLSGRPSLRDLHSRRRTEINAGKTLLNNEDALCPVTFEVIRAASVQSSNSKLIELVPLQSVPSSESNLRLVYDRTHAVLPSKRTSFDLTCSHTFNRNYSYETYDSIYAHTLRIIPVQRSQPSFRYLDAVICRNIAWHAFFDKPTHWRRSLLNLALVSRTWAGVADLFFYGLPSGFNHDRAPAAAVARTVKSYPYKGRLIRLFEPERNWTNSFDATRDEGEFLRFSQEIVPILRAAPLVTRLELTELHSSINKPFIEVLRGLGEVEELKICRFHYSESPSYFKSIWKPDIGELQNTFAGWEKLKKVDLTVWDVSLNSGSEPPDAAYNLEELSLYRGALPGNILMRFLSATPALHSLDLFEVTRITNDTLRRFLATVAPTLVMLRIQCALEPYDTLAEEPALDAVMPNMHLLSKVRIACRHSGRGMIATPKSVGRKPMTQGRATLPGSLFEIKVSREDFDPEELLRTVEISGWEYVIVRWIPSVDGWDRIQVKLDSGQYIDIRNGS</sequence>
<dbReference type="Gene3D" id="3.80.10.10">
    <property type="entry name" value="Ribonuclease Inhibitor"/>
    <property type="match status" value="1"/>
</dbReference>